<reference evidence="2 3" key="1">
    <citation type="submission" date="2021-03" db="EMBL/GenBank/DDBJ databases">
        <title>Sequencing the genomes of 1000 actinobacteria strains.</title>
        <authorList>
            <person name="Klenk H.-P."/>
        </authorList>
    </citation>
    <scope>NUCLEOTIDE SEQUENCE [LARGE SCALE GENOMIC DNA]</scope>
    <source>
        <strain evidence="2 3">DSM 15797</strain>
    </source>
</reference>
<dbReference type="PANTHER" id="PTHR46577:SF1">
    <property type="entry name" value="HTH-TYPE TRANSCRIPTIONAL REGULATORY PROTEIN GABR"/>
    <property type="match status" value="1"/>
</dbReference>
<dbReference type="GO" id="GO:0003677">
    <property type="term" value="F:DNA binding"/>
    <property type="evidence" value="ECO:0007669"/>
    <property type="project" value="UniProtKB-KW"/>
</dbReference>
<dbReference type="Pfam" id="PF00155">
    <property type="entry name" value="Aminotran_1_2"/>
    <property type="match status" value="1"/>
</dbReference>
<dbReference type="EMBL" id="JAGIOF010000001">
    <property type="protein sequence ID" value="MBP2388128.1"/>
    <property type="molecule type" value="Genomic_DNA"/>
</dbReference>
<comment type="caution">
    <text evidence="2">The sequence shown here is derived from an EMBL/GenBank/DDBJ whole genome shotgun (WGS) entry which is preliminary data.</text>
</comment>
<dbReference type="InterPro" id="IPR015424">
    <property type="entry name" value="PyrdxlP-dep_Trfase"/>
</dbReference>
<dbReference type="PANTHER" id="PTHR46577">
    <property type="entry name" value="HTH-TYPE TRANSCRIPTIONAL REGULATORY PROTEIN GABR"/>
    <property type="match status" value="1"/>
</dbReference>
<keyword evidence="3" id="KW-1185">Reference proteome</keyword>
<dbReference type="SUPFAM" id="SSF53383">
    <property type="entry name" value="PLP-dependent transferases"/>
    <property type="match status" value="1"/>
</dbReference>
<evidence type="ECO:0000313" key="3">
    <source>
        <dbReference type="Proteomes" id="UP001296993"/>
    </source>
</evidence>
<dbReference type="InterPro" id="IPR051446">
    <property type="entry name" value="HTH_trans_reg/aminotransferase"/>
</dbReference>
<proteinExistence type="predicted"/>
<sequence>MRVPRVVGGACVNNTVTAVDAQGNASGPVIAETTLRWGDRVAMENPGYIDARHVFHRAGAQLLDVPVDAQGAVPQRDYAGARLVYVTPSHQHPTNVTLSLERRLQMIARGAEEQDFLIVEDDYDAELQYSGQTSPCMASLDPNGSTIYVGTISKILAPGLRVGYVVGPRKFIAALRQRRRYAHRQPPGHIQRAIALLMNAGDLARSYRRYRNDLRLRWRAATESALELFPPGQILPPGGTGLWLRTGAERPAREIAADARERGILIDAGDHYFSNPADGSGFIRVGFGVIRAEKIPEGMRRLAALLPPHPTAPVD</sequence>
<name>A0ABS4XI91_9MICC</name>
<dbReference type="RefSeq" id="WP_210000977.1">
    <property type="nucleotide sequence ID" value="NZ_BAAAJY010000001.1"/>
</dbReference>
<dbReference type="CDD" id="cd00609">
    <property type="entry name" value="AAT_like"/>
    <property type="match status" value="1"/>
</dbReference>
<evidence type="ECO:0000259" key="1">
    <source>
        <dbReference type="Pfam" id="PF00155"/>
    </source>
</evidence>
<gene>
    <name evidence="2" type="ORF">JOF47_003639</name>
</gene>
<keyword evidence="2" id="KW-0238">DNA-binding</keyword>
<accession>A0ABS4XI91</accession>
<dbReference type="InterPro" id="IPR004839">
    <property type="entry name" value="Aminotransferase_I/II_large"/>
</dbReference>
<dbReference type="Proteomes" id="UP001296993">
    <property type="component" value="Unassembled WGS sequence"/>
</dbReference>
<organism evidence="2 3">
    <name type="scientific">Paeniglutamicibacter kerguelensis</name>
    <dbReference type="NCBI Taxonomy" id="254788"/>
    <lineage>
        <taxon>Bacteria</taxon>
        <taxon>Bacillati</taxon>
        <taxon>Actinomycetota</taxon>
        <taxon>Actinomycetes</taxon>
        <taxon>Micrococcales</taxon>
        <taxon>Micrococcaceae</taxon>
        <taxon>Paeniglutamicibacter</taxon>
    </lineage>
</organism>
<dbReference type="InterPro" id="IPR015421">
    <property type="entry name" value="PyrdxlP-dep_Trfase_major"/>
</dbReference>
<feature type="domain" description="Aminotransferase class I/classII large" evidence="1">
    <location>
        <begin position="22"/>
        <end position="295"/>
    </location>
</feature>
<evidence type="ECO:0000313" key="2">
    <source>
        <dbReference type="EMBL" id="MBP2388128.1"/>
    </source>
</evidence>
<protein>
    <submittedName>
        <fullName evidence="2">DNA-binding transcriptional MocR family regulator</fullName>
    </submittedName>
</protein>
<dbReference type="Gene3D" id="3.40.640.10">
    <property type="entry name" value="Type I PLP-dependent aspartate aminotransferase-like (Major domain)"/>
    <property type="match status" value="1"/>
</dbReference>